<organism evidence="1 2">
    <name type="scientific">Dawidia cretensis</name>
    <dbReference type="NCBI Taxonomy" id="2782350"/>
    <lineage>
        <taxon>Bacteria</taxon>
        <taxon>Pseudomonadati</taxon>
        <taxon>Bacteroidota</taxon>
        <taxon>Cytophagia</taxon>
        <taxon>Cytophagales</taxon>
        <taxon>Chryseotaleaceae</taxon>
        <taxon>Dawidia</taxon>
    </lineage>
</organism>
<evidence type="ECO:0000313" key="2">
    <source>
        <dbReference type="Proteomes" id="UP001319080"/>
    </source>
</evidence>
<protein>
    <submittedName>
        <fullName evidence="1">Uncharacterized protein</fullName>
    </submittedName>
</protein>
<comment type="caution">
    <text evidence="1">The sequence shown here is derived from an EMBL/GenBank/DDBJ whole genome shotgun (WGS) entry which is preliminary data.</text>
</comment>
<dbReference type="EMBL" id="JAHESE010000038">
    <property type="protein sequence ID" value="MBT1711680.1"/>
    <property type="molecule type" value="Genomic_DNA"/>
</dbReference>
<gene>
    <name evidence="1" type="ORF">KK062_25780</name>
</gene>
<dbReference type="AlphaFoldDB" id="A0AAP2E234"/>
<accession>A0AAP2E234</accession>
<keyword evidence="2" id="KW-1185">Reference proteome</keyword>
<dbReference type="Proteomes" id="UP001319080">
    <property type="component" value="Unassembled WGS sequence"/>
</dbReference>
<reference evidence="1 2" key="1">
    <citation type="submission" date="2021-05" db="EMBL/GenBank/DDBJ databases">
        <title>A Polyphasic approach of four new species of the genus Ohtaekwangia: Ohtaekwangia histidinii sp. nov., Ohtaekwangia cretensis sp. nov., Ohtaekwangia indiensis sp. nov., Ohtaekwangia reichenbachii sp. nov. from diverse environment.</title>
        <authorList>
            <person name="Octaviana S."/>
        </authorList>
    </citation>
    <scope>NUCLEOTIDE SEQUENCE [LARGE SCALE GENOMIC DNA]</scope>
    <source>
        <strain evidence="1 2">PWU5</strain>
    </source>
</reference>
<evidence type="ECO:0000313" key="1">
    <source>
        <dbReference type="EMBL" id="MBT1711680.1"/>
    </source>
</evidence>
<sequence>MVYKHEAVQHADIKTFAGQQGFKKIRLILYTKPGNDLSEKQFKDWGVNRYGTKFLPAAVKLNPEGGSIKLMQN</sequence>
<name>A0AAP2E234_9BACT</name>
<proteinExistence type="predicted"/>